<dbReference type="FunFam" id="3.30.200.20:FF:000039">
    <property type="entry name" value="receptor-like protein kinase FERONIA"/>
    <property type="match status" value="1"/>
</dbReference>
<dbReference type="Proteomes" id="UP000215914">
    <property type="component" value="Chromosome 16"/>
</dbReference>
<keyword evidence="5 13" id="KW-0418">Kinase</keyword>
<organism evidence="13 14">
    <name type="scientific">Helianthus annuus</name>
    <name type="common">Common sunflower</name>
    <dbReference type="NCBI Taxonomy" id="4232"/>
    <lineage>
        <taxon>Eukaryota</taxon>
        <taxon>Viridiplantae</taxon>
        <taxon>Streptophyta</taxon>
        <taxon>Embryophyta</taxon>
        <taxon>Tracheophyta</taxon>
        <taxon>Spermatophyta</taxon>
        <taxon>Magnoliopsida</taxon>
        <taxon>eudicotyledons</taxon>
        <taxon>Gunneridae</taxon>
        <taxon>Pentapetalae</taxon>
        <taxon>asterids</taxon>
        <taxon>campanulids</taxon>
        <taxon>Asterales</taxon>
        <taxon>Asteraceae</taxon>
        <taxon>Asteroideae</taxon>
        <taxon>Heliantheae alliance</taxon>
        <taxon>Heliantheae</taxon>
        <taxon>Helianthus</taxon>
    </lineage>
</organism>
<evidence type="ECO:0000256" key="2">
    <source>
        <dbReference type="ARBA" id="ARBA00022527"/>
    </source>
</evidence>
<evidence type="ECO:0000256" key="6">
    <source>
        <dbReference type="ARBA" id="ARBA00022840"/>
    </source>
</evidence>
<gene>
    <name evidence="13" type="ORF">HannXRQ_Chr16g0502741</name>
    <name evidence="12" type="ORF">HanXRQr2_Chr16g0729251</name>
</gene>
<comment type="catalytic activity">
    <reaction evidence="7">
        <text>L-threonyl-[protein] + ATP = O-phospho-L-threonyl-[protein] + ADP + H(+)</text>
        <dbReference type="Rhea" id="RHEA:46608"/>
        <dbReference type="Rhea" id="RHEA-COMP:11060"/>
        <dbReference type="Rhea" id="RHEA-COMP:11605"/>
        <dbReference type="ChEBI" id="CHEBI:15378"/>
        <dbReference type="ChEBI" id="CHEBI:30013"/>
        <dbReference type="ChEBI" id="CHEBI:30616"/>
        <dbReference type="ChEBI" id="CHEBI:61977"/>
        <dbReference type="ChEBI" id="CHEBI:456216"/>
        <dbReference type="EC" id="2.7.11.1"/>
    </reaction>
</comment>
<evidence type="ECO:0000256" key="5">
    <source>
        <dbReference type="ARBA" id="ARBA00022777"/>
    </source>
</evidence>
<dbReference type="InterPro" id="IPR001245">
    <property type="entry name" value="Ser-Thr/Tyr_kinase_cat_dom"/>
</dbReference>
<feature type="domain" description="Protein kinase" evidence="11">
    <location>
        <begin position="26"/>
        <end position="304"/>
    </location>
</feature>
<dbReference type="GO" id="GO:0004714">
    <property type="term" value="F:transmembrane receptor protein tyrosine kinase activity"/>
    <property type="evidence" value="ECO:0007669"/>
    <property type="project" value="InterPro"/>
</dbReference>
<dbReference type="PROSITE" id="PS00108">
    <property type="entry name" value="PROTEIN_KINASE_ST"/>
    <property type="match status" value="1"/>
</dbReference>
<reference evidence="13" key="2">
    <citation type="submission" date="2017-02" db="EMBL/GenBank/DDBJ databases">
        <title>Sunflower complete genome.</title>
        <authorList>
            <person name="Langlade N."/>
            <person name="Munos S."/>
        </authorList>
    </citation>
    <scope>NUCLEOTIDE SEQUENCE [LARGE SCALE GENOMIC DNA]</scope>
    <source>
        <tissue evidence="13">Leaves</tissue>
    </source>
</reference>
<evidence type="ECO:0000256" key="1">
    <source>
        <dbReference type="ARBA" id="ARBA00012513"/>
    </source>
</evidence>
<dbReference type="GO" id="GO:0004674">
    <property type="term" value="F:protein serine/threonine kinase activity"/>
    <property type="evidence" value="ECO:0007669"/>
    <property type="project" value="UniProtKB-KW"/>
</dbReference>
<accession>A0A251RXX8</accession>
<reference evidence="12 14" key="1">
    <citation type="journal article" date="2017" name="Nature">
        <title>The sunflower genome provides insights into oil metabolism, flowering and Asterid evolution.</title>
        <authorList>
            <person name="Badouin H."/>
            <person name="Gouzy J."/>
            <person name="Grassa C.J."/>
            <person name="Murat F."/>
            <person name="Staton S.E."/>
            <person name="Cottret L."/>
            <person name="Lelandais-Briere C."/>
            <person name="Owens G.L."/>
            <person name="Carrere S."/>
            <person name="Mayjonade B."/>
            <person name="Legrand L."/>
            <person name="Gill N."/>
            <person name="Kane N.C."/>
            <person name="Bowers J.E."/>
            <person name="Hubner S."/>
            <person name="Bellec A."/>
            <person name="Berard A."/>
            <person name="Berges H."/>
            <person name="Blanchet N."/>
            <person name="Boniface M.C."/>
            <person name="Brunel D."/>
            <person name="Catrice O."/>
            <person name="Chaidir N."/>
            <person name="Claudel C."/>
            <person name="Donnadieu C."/>
            <person name="Faraut T."/>
            <person name="Fievet G."/>
            <person name="Helmstetter N."/>
            <person name="King M."/>
            <person name="Knapp S.J."/>
            <person name="Lai Z."/>
            <person name="Le Paslier M.C."/>
            <person name="Lippi Y."/>
            <person name="Lorenzon L."/>
            <person name="Mandel J.R."/>
            <person name="Marage G."/>
            <person name="Marchand G."/>
            <person name="Marquand E."/>
            <person name="Bret-Mestries E."/>
            <person name="Morien E."/>
            <person name="Nambeesan S."/>
            <person name="Nguyen T."/>
            <person name="Pegot-Espagnet P."/>
            <person name="Pouilly N."/>
            <person name="Raftis F."/>
            <person name="Sallet E."/>
            <person name="Schiex T."/>
            <person name="Thomas J."/>
            <person name="Vandecasteele C."/>
            <person name="Vares D."/>
            <person name="Vear F."/>
            <person name="Vautrin S."/>
            <person name="Crespi M."/>
            <person name="Mangin B."/>
            <person name="Burke J.M."/>
            <person name="Salse J."/>
            <person name="Munos S."/>
            <person name="Vincourt P."/>
            <person name="Rieseberg L.H."/>
            <person name="Langlade N.B."/>
        </authorList>
    </citation>
    <scope>NUCLEOTIDE SEQUENCE [LARGE SCALE GENOMIC DNA]</scope>
    <source>
        <strain evidence="14">cv. SF193</strain>
        <tissue evidence="12">Leaves</tissue>
    </source>
</reference>
<evidence type="ECO:0000256" key="8">
    <source>
        <dbReference type="ARBA" id="ARBA00048679"/>
    </source>
</evidence>
<dbReference type="PROSITE" id="PS50011">
    <property type="entry name" value="PROTEIN_KINASE_DOM"/>
    <property type="match status" value="1"/>
</dbReference>
<dbReference type="EC" id="2.7.11.1" evidence="1"/>
<dbReference type="InterPro" id="IPR011009">
    <property type="entry name" value="Kinase-like_dom_sf"/>
</dbReference>
<name>A0A251RXX8_HELAN</name>
<dbReference type="SMART" id="SM00220">
    <property type="entry name" value="S_TKc"/>
    <property type="match status" value="1"/>
</dbReference>
<dbReference type="InterPro" id="IPR008271">
    <property type="entry name" value="Ser/Thr_kinase_AS"/>
</dbReference>
<dbReference type="Pfam" id="PF07714">
    <property type="entry name" value="PK_Tyr_Ser-Thr"/>
    <property type="match status" value="1"/>
</dbReference>
<dbReference type="Gene3D" id="3.30.200.20">
    <property type="entry name" value="Phosphorylase Kinase, domain 1"/>
    <property type="match status" value="1"/>
</dbReference>
<dbReference type="PANTHER" id="PTHR27003:SF338">
    <property type="entry name" value="TYROSINE-PROTEIN KINASE, NON-RECEPTOR JAK_TYK2-RELATED"/>
    <property type="match status" value="1"/>
</dbReference>
<dbReference type="EMBL" id="MNCJ02000331">
    <property type="protein sequence ID" value="KAF5758441.1"/>
    <property type="molecule type" value="Genomic_DNA"/>
</dbReference>
<dbReference type="Gramene" id="mRNA:HanXRQr2_Chr16g0729251">
    <property type="protein sequence ID" value="CDS:HanXRQr2_Chr16g0729251.1"/>
    <property type="gene ID" value="HanXRQr2_Chr16g0729251"/>
</dbReference>
<dbReference type="EMBL" id="CM007905">
    <property type="protein sequence ID" value="OTF90726.1"/>
    <property type="molecule type" value="Genomic_DNA"/>
</dbReference>
<protein>
    <recommendedName>
        <fullName evidence="1">non-specific serine/threonine protein kinase</fullName>
        <ecNumber evidence="1">2.7.11.1</ecNumber>
    </recommendedName>
</protein>
<dbReference type="SUPFAM" id="SSF56112">
    <property type="entry name" value="Protein kinase-like (PK-like)"/>
    <property type="match status" value="1"/>
</dbReference>
<evidence type="ECO:0000256" key="3">
    <source>
        <dbReference type="ARBA" id="ARBA00022679"/>
    </source>
</evidence>
<dbReference type="InterPro" id="IPR045272">
    <property type="entry name" value="ANXUR1/2-like"/>
</dbReference>
<dbReference type="InterPro" id="IPR017441">
    <property type="entry name" value="Protein_kinase_ATP_BS"/>
</dbReference>
<evidence type="ECO:0000313" key="14">
    <source>
        <dbReference type="Proteomes" id="UP000215914"/>
    </source>
</evidence>
<keyword evidence="2 10" id="KW-0723">Serine/threonine-protein kinase</keyword>
<keyword evidence="14" id="KW-1185">Reference proteome</keyword>
<evidence type="ECO:0000313" key="13">
    <source>
        <dbReference type="EMBL" id="OTF90726.1"/>
    </source>
</evidence>
<evidence type="ECO:0000256" key="9">
    <source>
        <dbReference type="PROSITE-ProRule" id="PRU10141"/>
    </source>
</evidence>
<keyword evidence="6 9" id="KW-0067">ATP-binding</keyword>
<dbReference type="FunFam" id="1.10.510.10:FF:001023">
    <property type="entry name" value="Os07g0541700 protein"/>
    <property type="match status" value="1"/>
</dbReference>
<dbReference type="GO" id="GO:0005886">
    <property type="term" value="C:plasma membrane"/>
    <property type="evidence" value="ECO:0000318"/>
    <property type="project" value="GO_Central"/>
</dbReference>
<evidence type="ECO:0000259" key="11">
    <source>
        <dbReference type="PROSITE" id="PS50011"/>
    </source>
</evidence>
<evidence type="ECO:0000256" key="4">
    <source>
        <dbReference type="ARBA" id="ARBA00022741"/>
    </source>
</evidence>
<comment type="catalytic activity">
    <reaction evidence="8">
        <text>L-seryl-[protein] + ATP = O-phospho-L-seryl-[protein] + ADP + H(+)</text>
        <dbReference type="Rhea" id="RHEA:17989"/>
        <dbReference type="Rhea" id="RHEA-COMP:9863"/>
        <dbReference type="Rhea" id="RHEA-COMP:11604"/>
        <dbReference type="ChEBI" id="CHEBI:15378"/>
        <dbReference type="ChEBI" id="CHEBI:29999"/>
        <dbReference type="ChEBI" id="CHEBI:30616"/>
        <dbReference type="ChEBI" id="CHEBI:83421"/>
        <dbReference type="ChEBI" id="CHEBI:456216"/>
        <dbReference type="EC" id="2.7.11.1"/>
    </reaction>
</comment>
<reference evidence="12" key="3">
    <citation type="submission" date="2020-06" db="EMBL/GenBank/DDBJ databases">
        <title>Helianthus annuus Genome sequencing and assembly Release 2.</title>
        <authorList>
            <person name="Gouzy J."/>
            <person name="Langlade N."/>
            <person name="Munos S."/>
        </authorList>
    </citation>
    <scope>NUCLEOTIDE SEQUENCE</scope>
    <source>
        <tissue evidence="12">Leaves</tissue>
    </source>
</reference>
<proteinExistence type="inferred from homology"/>
<evidence type="ECO:0000256" key="7">
    <source>
        <dbReference type="ARBA" id="ARBA00047899"/>
    </source>
</evidence>
<evidence type="ECO:0000313" key="12">
    <source>
        <dbReference type="EMBL" id="KAF5758441.1"/>
    </source>
</evidence>
<keyword evidence="3 12" id="KW-0808">Transferase</keyword>
<dbReference type="InterPro" id="IPR000719">
    <property type="entry name" value="Prot_kinase_dom"/>
</dbReference>
<feature type="binding site" evidence="9">
    <location>
        <position position="57"/>
    </location>
    <ligand>
        <name>ATP</name>
        <dbReference type="ChEBI" id="CHEBI:30616"/>
    </ligand>
</feature>
<dbReference type="Gene3D" id="1.10.510.10">
    <property type="entry name" value="Transferase(Phosphotransferase) domain 1"/>
    <property type="match status" value="1"/>
</dbReference>
<keyword evidence="4 9" id="KW-0547">Nucleotide-binding</keyword>
<evidence type="ECO:0000256" key="10">
    <source>
        <dbReference type="RuleBase" id="RU000304"/>
    </source>
</evidence>
<dbReference type="InParanoid" id="A0A251RXX8"/>
<sequence length="314" mass="35620">MTAPFLKEFEHLKIQLEEIKSATDNFGVNKFIGSGGFGKVYQGEVSHSNGKSMCAFKCLDTRYGQGEPEFLKEIMMLSDYKHKNLISLLGFCDEGGEKILVYEYASNGSLDRHLSSNLLTWRQRIKICLDAARGISFLHDDNGSRQRVIHRDIKSSNILLDDSWNAKVSDMGLSKTGPANQPHTFVITRNIVGTPGYCDPQYMNSYTLSKESDVYSFGVVLFEVLCGRLCCTYSNGKLDKILVPTWKRAYIEKKLQEIVFKNLTKPMDSTSLEIFSGIAFQCLQEYREDRPKMADIVEKLETALEFEFRSEAAK</sequence>
<dbReference type="GO" id="GO:0004672">
    <property type="term" value="F:protein kinase activity"/>
    <property type="evidence" value="ECO:0000318"/>
    <property type="project" value="GO_Central"/>
</dbReference>
<comment type="similarity">
    <text evidence="10">Belongs to the protein kinase superfamily.</text>
</comment>
<dbReference type="PANTHER" id="PTHR27003">
    <property type="entry name" value="OS07G0166700 PROTEIN"/>
    <property type="match status" value="1"/>
</dbReference>
<dbReference type="PROSITE" id="PS00107">
    <property type="entry name" value="PROTEIN_KINASE_ATP"/>
    <property type="match status" value="1"/>
</dbReference>
<dbReference type="GO" id="GO:0005524">
    <property type="term" value="F:ATP binding"/>
    <property type="evidence" value="ECO:0007669"/>
    <property type="project" value="UniProtKB-UniRule"/>
</dbReference>
<dbReference type="AlphaFoldDB" id="A0A251RXX8"/>
<dbReference type="OMA" id="CKDKHIC"/>